<feature type="transmembrane region" description="Helical" evidence="1">
    <location>
        <begin position="73"/>
        <end position="104"/>
    </location>
</feature>
<reference evidence="2" key="1">
    <citation type="submission" date="2020-01" db="EMBL/GenBank/DDBJ databases">
        <authorList>
            <person name="Meier V. D."/>
            <person name="Meier V D."/>
        </authorList>
    </citation>
    <scope>NUCLEOTIDE SEQUENCE</scope>
    <source>
        <strain evidence="2">HLG_WM_MAG_07</strain>
    </source>
</reference>
<organism evidence="2">
    <name type="scientific">uncultured Thiotrichaceae bacterium</name>
    <dbReference type="NCBI Taxonomy" id="298394"/>
    <lineage>
        <taxon>Bacteria</taxon>
        <taxon>Pseudomonadati</taxon>
        <taxon>Pseudomonadota</taxon>
        <taxon>Gammaproteobacteria</taxon>
        <taxon>Thiotrichales</taxon>
        <taxon>Thiotrichaceae</taxon>
        <taxon>environmental samples</taxon>
    </lineage>
</organism>
<protein>
    <submittedName>
        <fullName evidence="2">Uncharacterized protein</fullName>
    </submittedName>
</protein>
<dbReference type="EMBL" id="CACVAY010000051">
    <property type="protein sequence ID" value="CAA6811887.1"/>
    <property type="molecule type" value="Genomic_DNA"/>
</dbReference>
<gene>
    <name evidence="2" type="ORF">HELGO_WM37062</name>
</gene>
<feature type="transmembrane region" description="Helical" evidence="1">
    <location>
        <begin position="116"/>
        <end position="138"/>
    </location>
</feature>
<accession>A0A6S6T5B2</accession>
<keyword evidence="1" id="KW-1133">Transmembrane helix</keyword>
<keyword evidence="1" id="KW-0812">Transmembrane</keyword>
<dbReference type="AlphaFoldDB" id="A0A6S6T5B2"/>
<keyword evidence="1" id="KW-0472">Membrane</keyword>
<sequence>MPFNGIMNRMTTEKRRISLTEQFEAEKTALQAKDALLDKNEADRIEDDAVITNNEGLHQSYSNPYHRAPDFPLYLWAVLPILLVAFSGPVAIILAVLGTIANFFLIHIYTRPINRYLLTGIVNSVALVLYLLIGLSAFEVGVTA</sequence>
<name>A0A6S6T5B2_9GAMM</name>
<proteinExistence type="predicted"/>
<evidence type="ECO:0000313" key="2">
    <source>
        <dbReference type="EMBL" id="CAA6811887.1"/>
    </source>
</evidence>
<evidence type="ECO:0000256" key="1">
    <source>
        <dbReference type="SAM" id="Phobius"/>
    </source>
</evidence>